<evidence type="ECO:0000256" key="3">
    <source>
        <dbReference type="ARBA" id="ARBA00022729"/>
    </source>
</evidence>
<keyword evidence="7" id="KW-1185">Reference proteome</keyword>
<organism evidence="6 7">
    <name type="scientific">Corynebacterium pilosum</name>
    <dbReference type="NCBI Taxonomy" id="35756"/>
    <lineage>
        <taxon>Bacteria</taxon>
        <taxon>Bacillati</taxon>
        <taxon>Actinomycetota</taxon>
        <taxon>Actinomycetes</taxon>
        <taxon>Mycobacteriales</taxon>
        <taxon>Corynebacteriaceae</taxon>
        <taxon>Corynebacterium</taxon>
    </lineage>
</organism>
<feature type="binding site" evidence="4">
    <location>
        <position position="66"/>
    </location>
    <ligand>
        <name>molybdate</name>
        <dbReference type="ChEBI" id="CHEBI:36264"/>
    </ligand>
</feature>
<dbReference type="NCBIfam" id="TIGR01256">
    <property type="entry name" value="modA"/>
    <property type="match status" value="1"/>
</dbReference>
<evidence type="ECO:0000313" key="6">
    <source>
        <dbReference type="EMBL" id="STC70209.1"/>
    </source>
</evidence>
<gene>
    <name evidence="6" type="primary">molA</name>
    <name evidence="6" type="ORF">NCTC11862_02019</name>
</gene>
<dbReference type="GO" id="GO:0015689">
    <property type="term" value="P:molybdate ion transport"/>
    <property type="evidence" value="ECO:0007669"/>
    <property type="project" value="InterPro"/>
</dbReference>
<dbReference type="InterPro" id="IPR050682">
    <property type="entry name" value="ModA/WtpA"/>
</dbReference>
<dbReference type="PANTHER" id="PTHR30632">
    <property type="entry name" value="MOLYBDATE-BINDING PERIPLASMIC PROTEIN"/>
    <property type="match status" value="1"/>
</dbReference>
<name>A0A376CQ39_9CORY</name>
<protein>
    <submittedName>
        <fullName evidence="6">Putative molybdate transport system solute-binding protein</fullName>
    </submittedName>
</protein>
<dbReference type="Pfam" id="PF13531">
    <property type="entry name" value="SBP_bac_11"/>
    <property type="match status" value="1"/>
</dbReference>
<evidence type="ECO:0000256" key="5">
    <source>
        <dbReference type="SAM" id="SignalP"/>
    </source>
</evidence>
<dbReference type="InterPro" id="IPR005950">
    <property type="entry name" value="ModA"/>
</dbReference>
<reference evidence="6 7" key="1">
    <citation type="submission" date="2018-06" db="EMBL/GenBank/DDBJ databases">
        <authorList>
            <consortium name="Pathogen Informatics"/>
            <person name="Doyle S."/>
        </authorList>
    </citation>
    <scope>NUCLEOTIDE SEQUENCE [LARGE SCALE GENOMIC DNA]</scope>
    <source>
        <strain evidence="6 7">NCTC11862</strain>
    </source>
</reference>
<evidence type="ECO:0000313" key="7">
    <source>
        <dbReference type="Proteomes" id="UP000254467"/>
    </source>
</evidence>
<sequence length="252" mass="26184">MRRSTGFKALIAMVAVATGLAGCSPSTSSSDSDLEMTIMGASSTRVVNDELDNQVEASLEFVNAGSSTLVQQLADGAYADVLITADRQTMDRAVSEGSAADPELVATNSMVMVVPAGNPAGIESIEDLNDEATVVLCDPQIPCGGVSTQLMEANNIEINADSLEHAVADVLGKVTSGEADAGWVYKSDAVAAGDEVEIIEIPHAQEYPNELLAAVTTISENEAEAQEIVDLLAGAEFAEQWRTAGFTPASES</sequence>
<feature type="binding site" evidence="4">
    <location>
        <position position="167"/>
    </location>
    <ligand>
        <name>molybdate</name>
        <dbReference type="ChEBI" id="CHEBI:36264"/>
    </ligand>
</feature>
<keyword evidence="4" id="KW-0500">Molybdenum</keyword>
<dbReference type="RefSeq" id="WP_026254236.1">
    <property type="nucleotide sequence ID" value="NZ_UFXQ01000001.1"/>
</dbReference>
<keyword evidence="3 5" id="KW-0732">Signal</keyword>
<proteinExistence type="inferred from homology"/>
<dbReference type="AlphaFoldDB" id="A0A376CQ39"/>
<dbReference type="EMBL" id="UFXQ01000001">
    <property type="protein sequence ID" value="STC70209.1"/>
    <property type="molecule type" value="Genomic_DNA"/>
</dbReference>
<dbReference type="PIRSF" id="PIRSF004846">
    <property type="entry name" value="ModA"/>
    <property type="match status" value="1"/>
</dbReference>
<feature type="signal peptide" evidence="5">
    <location>
        <begin position="1"/>
        <end position="17"/>
    </location>
</feature>
<comment type="similarity">
    <text evidence="1">Belongs to the bacterial solute-binding protein ModA family.</text>
</comment>
<evidence type="ECO:0000256" key="4">
    <source>
        <dbReference type="PIRSR" id="PIRSR004846-1"/>
    </source>
</evidence>
<dbReference type="Gene3D" id="3.40.190.10">
    <property type="entry name" value="Periplasmic binding protein-like II"/>
    <property type="match status" value="2"/>
</dbReference>
<feature type="binding site" evidence="4">
    <location>
        <position position="185"/>
    </location>
    <ligand>
        <name>molybdate</name>
        <dbReference type="ChEBI" id="CHEBI:36264"/>
    </ligand>
</feature>
<keyword evidence="2 4" id="KW-0479">Metal-binding</keyword>
<dbReference type="GO" id="GO:0030973">
    <property type="term" value="F:molybdate ion binding"/>
    <property type="evidence" value="ECO:0007669"/>
    <property type="project" value="TreeGrafter"/>
</dbReference>
<evidence type="ECO:0000256" key="1">
    <source>
        <dbReference type="ARBA" id="ARBA00009175"/>
    </source>
</evidence>
<dbReference type="PROSITE" id="PS51257">
    <property type="entry name" value="PROKAR_LIPOPROTEIN"/>
    <property type="match status" value="1"/>
</dbReference>
<feature type="chain" id="PRO_5038655042" evidence="5">
    <location>
        <begin position="18"/>
        <end position="252"/>
    </location>
</feature>
<accession>A0A376CQ39</accession>
<dbReference type="Proteomes" id="UP000254467">
    <property type="component" value="Unassembled WGS sequence"/>
</dbReference>
<feature type="binding site" evidence="4">
    <location>
        <position position="43"/>
    </location>
    <ligand>
        <name>molybdate</name>
        <dbReference type="ChEBI" id="CHEBI:36264"/>
    </ligand>
</feature>
<dbReference type="STRING" id="35756.GCA_001044155_02245"/>
<evidence type="ECO:0000256" key="2">
    <source>
        <dbReference type="ARBA" id="ARBA00022723"/>
    </source>
</evidence>
<dbReference type="PANTHER" id="PTHR30632:SF0">
    <property type="entry name" value="SULFATE-BINDING PROTEIN"/>
    <property type="match status" value="1"/>
</dbReference>
<dbReference type="OrthoDB" id="9785015at2"/>
<dbReference type="GO" id="GO:0046872">
    <property type="term" value="F:metal ion binding"/>
    <property type="evidence" value="ECO:0007669"/>
    <property type="project" value="UniProtKB-KW"/>
</dbReference>
<dbReference type="SUPFAM" id="SSF53850">
    <property type="entry name" value="Periplasmic binding protein-like II"/>
    <property type="match status" value="1"/>
</dbReference>